<dbReference type="PANTHER" id="PTHR18820:SF1">
    <property type="entry name" value="PROTEIN LEG1 HOMOLOG"/>
    <property type="match status" value="1"/>
</dbReference>
<organism evidence="7 8">
    <name type="scientific">Dipodomys ordii</name>
    <name type="common">Ord's kangaroo rat</name>
    <dbReference type="NCBI Taxonomy" id="10020"/>
    <lineage>
        <taxon>Eukaryota</taxon>
        <taxon>Metazoa</taxon>
        <taxon>Chordata</taxon>
        <taxon>Craniata</taxon>
        <taxon>Vertebrata</taxon>
        <taxon>Euteleostomi</taxon>
        <taxon>Mammalia</taxon>
        <taxon>Eutheria</taxon>
        <taxon>Euarchontoglires</taxon>
        <taxon>Glires</taxon>
        <taxon>Rodentia</taxon>
        <taxon>Castorimorpha</taxon>
        <taxon>Heteromyidae</taxon>
        <taxon>Dipodomyinae</taxon>
        <taxon>Dipodomys</taxon>
    </lineage>
</organism>
<proteinExistence type="inferred from homology"/>
<evidence type="ECO:0000256" key="1">
    <source>
        <dbReference type="ARBA" id="ARBA00004613"/>
    </source>
</evidence>
<dbReference type="InterPro" id="IPR008499">
    <property type="entry name" value="Leg1"/>
</dbReference>
<dbReference type="FunCoup" id="A0A1S3G0A5">
    <property type="interactions" value="251"/>
</dbReference>
<dbReference type="GeneID" id="105993503"/>
<evidence type="ECO:0000256" key="2">
    <source>
        <dbReference type="ARBA" id="ARBA00009122"/>
    </source>
</evidence>
<dbReference type="OrthoDB" id="17046at2759"/>
<gene>
    <name evidence="8" type="primary">LOC105993503</name>
</gene>
<evidence type="ECO:0000256" key="6">
    <source>
        <dbReference type="SAM" id="SignalP"/>
    </source>
</evidence>
<keyword evidence="3" id="KW-0964">Secreted</keyword>
<dbReference type="Pfam" id="PF05612">
    <property type="entry name" value="Leg1"/>
    <property type="match status" value="1"/>
</dbReference>
<evidence type="ECO:0000256" key="4">
    <source>
        <dbReference type="ARBA" id="ARBA00022729"/>
    </source>
</evidence>
<comment type="subcellular location">
    <subcellularLocation>
        <location evidence="1">Secreted</location>
    </subcellularLocation>
</comment>
<name>A0A1S3G0A5_DIPOR</name>
<dbReference type="InParanoid" id="A0A1S3G0A5"/>
<sequence>MAFIPCWAWVLVGYLSTSVVGAPNLSSFYPPLWEESPGQFSDYKVENGKYIIDPWVYTSRMGMYKILLSQTATYFAKFAPENEQNVLWGLPLQFGWQFRSGRSADPTRKTNCGFESEDHLCISADSWWTDINYFLCAIPFLSAVDSGIMGISPDQVTLLPPPKDQQRFCYNVSGCRSSHPEMMKQWNAFYQYLKSPSTNFEDILRCLWTAHTSSLEGSLGNFEDKFLYYSKPEADFGKSWCVFVNYLVASLYPPTLIRTHNFEKGLPPRVLLKTYRAPLIKGFTPLQNVFLLSLNGLRKLDDSTARAISKGHPVNKISAQRSKHRSSGLSKPLLCLETGTSHPRNVFTEPGHNKPDPENFYYSIRPVCLPSLPVFSGMRDHGTLSVDCIWSRQKPEGIQRLGEYNRFAEKTSRHSSLFK</sequence>
<reference evidence="8" key="1">
    <citation type="submission" date="2025-08" db="UniProtKB">
        <authorList>
            <consortium name="RefSeq"/>
        </authorList>
    </citation>
    <scope>IDENTIFICATION</scope>
    <source>
        <tissue evidence="8">Kidney</tissue>
    </source>
</reference>
<feature type="signal peptide" evidence="6">
    <location>
        <begin position="1"/>
        <end position="21"/>
    </location>
</feature>
<keyword evidence="4 6" id="KW-0732">Signal</keyword>
<dbReference type="Proteomes" id="UP000081671">
    <property type="component" value="Unplaced"/>
</dbReference>
<protein>
    <submittedName>
        <fullName evidence="8">Protein LEG1 homolog</fullName>
    </submittedName>
</protein>
<evidence type="ECO:0000313" key="8">
    <source>
        <dbReference type="RefSeq" id="XP_012882231.1"/>
    </source>
</evidence>
<dbReference type="AlphaFoldDB" id="A0A1S3G0A5"/>
<comment type="similarity">
    <text evidence="2">Belongs to the LEG1 family.</text>
</comment>
<dbReference type="GO" id="GO:0005615">
    <property type="term" value="C:extracellular space"/>
    <property type="evidence" value="ECO:0007669"/>
    <property type="project" value="TreeGrafter"/>
</dbReference>
<feature type="chain" id="PRO_5010270011" evidence="6">
    <location>
        <begin position="22"/>
        <end position="419"/>
    </location>
</feature>
<accession>A0A1S3G0A5</accession>
<dbReference type="PANTHER" id="PTHR18820">
    <property type="entry name" value="LEG1"/>
    <property type="match status" value="1"/>
</dbReference>
<keyword evidence="5" id="KW-0325">Glycoprotein</keyword>
<keyword evidence="7" id="KW-1185">Reference proteome</keyword>
<evidence type="ECO:0000256" key="5">
    <source>
        <dbReference type="ARBA" id="ARBA00023180"/>
    </source>
</evidence>
<dbReference type="RefSeq" id="XP_012882231.1">
    <property type="nucleotide sequence ID" value="XM_013026777.1"/>
</dbReference>
<evidence type="ECO:0000313" key="7">
    <source>
        <dbReference type="Proteomes" id="UP000081671"/>
    </source>
</evidence>
<evidence type="ECO:0000256" key="3">
    <source>
        <dbReference type="ARBA" id="ARBA00022525"/>
    </source>
</evidence>
<dbReference type="KEGG" id="dord:105993503"/>